<comment type="caution">
    <text evidence="1">The sequence shown here is derived from an EMBL/GenBank/DDBJ whole genome shotgun (WGS) entry which is preliminary data.</text>
</comment>
<dbReference type="AlphaFoldDB" id="A0A9Q0YNG5"/>
<protein>
    <submittedName>
        <fullName evidence="1">Uncharacterized protein</fullName>
    </submittedName>
</protein>
<name>A0A9Q0YNG5_HOLLE</name>
<dbReference type="EMBL" id="JAIZAY010000019">
    <property type="protein sequence ID" value="KAJ8023819.1"/>
    <property type="molecule type" value="Genomic_DNA"/>
</dbReference>
<accession>A0A9Q0YNG5</accession>
<dbReference type="Proteomes" id="UP001152320">
    <property type="component" value="Chromosome 19"/>
</dbReference>
<evidence type="ECO:0000313" key="1">
    <source>
        <dbReference type="EMBL" id="KAJ8023819.1"/>
    </source>
</evidence>
<reference evidence="1" key="1">
    <citation type="submission" date="2021-10" db="EMBL/GenBank/DDBJ databases">
        <title>Tropical sea cucumber genome reveals ecological adaptation and Cuvierian tubules defense mechanism.</title>
        <authorList>
            <person name="Chen T."/>
        </authorList>
    </citation>
    <scope>NUCLEOTIDE SEQUENCE</scope>
    <source>
        <strain evidence="1">Nanhai2018</strain>
        <tissue evidence="1">Muscle</tissue>
    </source>
</reference>
<gene>
    <name evidence="1" type="ORF">HOLleu_36365</name>
</gene>
<organism evidence="1 2">
    <name type="scientific">Holothuria leucospilota</name>
    <name type="common">Black long sea cucumber</name>
    <name type="synonym">Mertensiothuria leucospilota</name>
    <dbReference type="NCBI Taxonomy" id="206669"/>
    <lineage>
        <taxon>Eukaryota</taxon>
        <taxon>Metazoa</taxon>
        <taxon>Echinodermata</taxon>
        <taxon>Eleutherozoa</taxon>
        <taxon>Echinozoa</taxon>
        <taxon>Holothuroidea</taxon>
        <taxon>Aspidochirotacea</taxon>
        <taxon>Aspidochirotida</taxon>
        <taxon>Holothuriidae</taxon>
        <taxon>Holothuria</taxon>
    </lineage>
</organism>
<sequence>MVLILVSTSIFVKNTKKNVYLLNTWSKGKQAWFNVSSKKVSMEFTGTTHMMCLQRL</sequence>
<proteinExistence type="predicted"/>
<evidence type="ECO:0000313" key="2">
    <source>
        <dbReference type="Proteomes" id="UP001152320"/>
    </source>
</evidence>
<keyword evidence="2" id="KW-1185">Reference proteome</keyword>